<evidence type="ECO:0000313" key="1">
    <source>
        <dbReference type="EMBL" id="MBU5485961.1"/>
    </source>
</evidence>
<keyword evidence="2" id="KW-1185">Reference proteome</keyword>
<accession>A0ABS6EL75</accession>
<dbReference type="RefSeq" id="WP_216440558.1">
    <property type="nucleotide sequence ID" value="NZ_JAHLQF010000004.1"/>
</dbReference>
<sequence>MRFKTELMFKLLKVVKKIGILDEVKGMFKTVKGKTEEEISQMQEELGMDIVLKMVMGLTEAEDEFYEVIASIKEIDQKQARELDFEETIEILKELFRSEVFKGFLSLLSK</sequence>
<dbReference type="Proteomes" id="UP000726170">
    <property type="component" value="Unassembled WGS sequence"/>
</dbReference>
<name>A0ABS6EL75_9CLOT</name>
<dbReference type="EMBL" id="JAHLQF010000004">
    <property type="protein sequence ID" value="MBU5485961.1"/>
    <property type="molecule type" value="Genomic_DNA"/>
</dbReference>
<gene>
    <name evidence="1" type="ORF">KQI86_16695</name>
</gene>
<protein>
    <submittedName>
        <fullName evidence="1">Uncharacterized protein</fullName>
    </submittedName>
</protein>
<comment type="caution">
    <text evidence="1">The sequence shown here is derived from an EMBL/GenBank/DDBJ whole genome shotgun (WGS) entry which is preliminary data.</text>
</comment>
<reference evidence="1 2" key="1">
    <citation type="submission" date="2021-06" db="EMBL/GenBank/DDBJ databases">
        <authorList>
            <person name="Sun Q."/>
            <person name="Li D."/>
        </authorList>
    </citation>
    <scope>NUCLEOTIDE SEQUENCE [LARGE SCALE GENOMIC DNA]</scope>
    <source>
        <strain evidence="1 2">MSJ-11</strain>
    </source>
</reference>
<organism evidence="1 2">
    <name type="scientific">Clostridium mobile</name>
    <dbReference type="NCBI Taxonomy" id="2841512"/>
    <lineage>
        <taxon>Bacteria</taxon>
        <taxon>Bacillati</taxon>
        <taxon>Bacillota</taxon>
        <taxon>Clostridia</taxon>
        <taxon>Eubacteriales</taxon>
        <taxon>Clostridiaceae</taxon>
        <taxon>Clostridium</taxon>
    </lineage>
</organism>
<proteinExistence type="predicted"/>
<evidence type="ECO:0000313" key="2">
    <source>
        <dbReference type="Proteomes" id="UP000726170"/>
    </source>
</evidence>